<name>A0A914ZC54_9BILA</name>
<reference evidence="2" key="1">
    <citation type="submission" date="2022-11" db="UniProtKB">
        <authorList>
            <consortium name="WormBaseParasite"/>
        </authorList>
    </citation>
    <scope>IDENTIFICATION</scope>
</reference>
<protein>
    <submittedName>
        <fullName evidence="2">Uncharacterized protein</fullName>
    </submittedName>
</protein>
<dbReference type="AlphaFoldDB" id="A0A914ZC54"/>
<dbReference type="WBParaSite" id="PSU_v2.g990.t1">
    <property type="protein sequence ID" value="PSU_v2.g990.t1"/>
    <property type="gene ID" value="PSU_v2.g990"/>
</dbReference>
<proteinExistence type="predicted"/>
<accession>A0A914ZC54</accession>
<keyword evidence="1" id="KW-1185">Reference proteome</keyword>
<organism evidence="1 2">
    <name type="scientific">Panagrolaimus superbus</name>
    <dbReference type="NCBI Taxonomy" id="310955"/>
    <lineage>
        <taxon>Eukaryota</taxon>
        <taxon>Metazoa</taxon>
        <taxon>Ecdysozoa</taxon>
        <taxon>Nematoda</taxon>
        <taxon>Chromadorea</taxon>
        <taxon>Rhabditida</taxon>
        <taxon>Tylenchina</taxon>
        <taxon>Panagrolaimomorpha</taxon>
        <taxon>Panagrolaimoidea</taxon>
        <taxon>Panagrolaimidae</taxon>
        <taxon>Panagrolaimus</taxon>
    </lineage>
</organism>
<evidence type="ECO:0000313" key="2">
    <source>
        <dbReference type="WBParaSite" id="PSU_v2.g990.t1"/>
    </source>
</evidence>
<sequence length="212" mass="23820">MGDLFNQLHNDKTPFDFDGWEQSAAEIKLLTMPPIRYETADDMANAVKPPSYWEKRAQTAKYQNNFNWADQECSSDSEISLIDSVVLSPRPLNDPTPPIKLRDVIESSCVNPSRSIIRKDAINKNNNEKISKNNNCPTLQKNAKIVVRKANSNNDLQPKKIASNVLRAKSVANVITDRPLFNVPKLPRLEKNAVSKTCPLTAIEFPDIGGRF</sequence>
<dbReference type="Proteomes" id="UP000887577">
    <property type="component" value="Unplaced"/>
</dbReference>
<evidence type="ECO:0000313" key="1">
    <source>
        <dbReference type="Proteomes" id="UP000887577"/>
    </source>
</evidence>